<dbReference type="GO" id="GO:0009398">
    <property type="term" value="P:FMN biosynthetic process"/>
    <property type="evidence" value="ECO:0007669"/>
    <property type="project" value="UniProtKB-UniRule"/>
</dbReference>
<evidence type="ECO:0000256" key="7">
    <source>
        <dbReference type="ARBA" id="ARBA00022741"/>
    </source>
</evidence>
<comment type="pathway">
    <text evidence="2 14">Cofactor biosynthesis; FMN biosynthesis; FMN from riboflavin (ATP route): step 1/1.</text>
</comment>
<evidence type="ECO:0000313" key="18">
    <source>
        <dbReference type="Proteomes" id="UP000049472"/>
    </source>
</evidence>
<dbReference type="Gene3D" id="2.40.30.30">
    <property type="entry name" value="Riboflavin kinase-like"/>
    <property type="match status" value="1"/>
</dbReference>
<keyword evidence="11" id="KW-0511">Multifunctional enzyme</keyword>
<dbReference type="SUPFAM" id="SSF82114">
    <property type="entry name" value="Riboflavin kinase-like"/>
    <property type="match status" value="1"/>
</dbReference>
<comment type="catalytic activity">
    <reaction evidence="13 14">
        <text>FMN + ATP + H(+) = FAD + diphosphate</text>
        <dbReference type="Rhea" id="RHEA:17237"/>
        <dbReference type="ChEBI" id="CHEBI:15378"/>
        <dbReference type="ChEBI" id="CHEBI:30616"/>
        <dbReference type="ChEBI" id="CHEBI:33019"/>
        <dbReference type="ChEBI" id="CHEBI:57692"/>
        <dbReference type="ChEBI" id="CHEBI:58210"/>
        <dbReference type="EC" id="2.7.7.2"/>
    </reaction>
</comment>
<keyword evidence="9 14" id="KW-0274">FAD</keyword>
<dbReference type="NCBIfam" id="TIGR00083">
    <property type="entry name" value="ribF"/>
    <property type="match status" value="1"/>
</dbReference>
<dbReference type="AlphaFoldDB" id="A0A0M6WK00"/>
<dbReference type="Gene3D" id="3.40.50.620">
    <property type="entry name" value="HUPs"/>
    <property type="match status" value="1"/>
</dbReference>
<dbReference type="UniPathway" id="UPA00277">
    <property type="reaction ID" value="UER00407"/>
</dbReference>
<evidence type="ECO:0000256" key="13">
    <source>
        <dbReference type="ARBA" id="ARBA00049494"/>
    </source>
</evidence>
<dbReference type="GO" id="GO:0006747">
    <property type="term" value="P:FAD biosynthetic process"/>
    <property type="evidence" value="ECO:0007669"/>
    <property type="project" value="UniProtKB-UniRule"/>
</dbReference>
<proteinExistence type="inferred from homology"/>
<dbReference type="InterPro" id="IPR023465">
    <property type="entry name" value="Riboflavin_kinase_dom_sf"/>
</dbReference>
<evidence type="ECO:0000256" key="10">
    <source>
        <dbReference type="ARBA" id="ARBA00022840"/>
    </source>
</evidence>
<keyword evidence="4 14" id="KW-0288">FMN</keyword>
<dbReference type="SUPFAM" id="SSF52374">
    <property type="entry name" value="Nucleotidylyl transferase"/>
    <property type="match status" value="1"/>
</dbReference>
<dbReference type="PIRSF" id="PIRSF004491">
    <property type="entry name" value="FAD_Synth"/>
    <property type="match status" value="1"/>
</dbReference>
<dbReference type="CDD" id="cd02064">
    <property type="entry name" value="FAD_synthetase_N"/>
    <property type="match status" value="1"/>
</dbReference>
<dbReference type="RefSeq" id="WP_055061755.1">
    <property type="nucleotide sequence ID" value="NZ_CVRQ01000018.1"/>
</dbReference>
<dbReference type="Proteomes" id="UP000465607">
    <property type="component" value="Unassembled WGS sequence"/>
</dbReference>
<comment type="pathway">
    <text evidence="1 14">Cofactor biosynthesis; FAD biosynthesis; FAD from FMN: step 1/1.</text>
</comment>
<dbReference type="Pfam" id="PF01687">
    <property type="entry name" value="Flavokinase"/>
    <property type="match status" value="1"/>
</dbReference>
<comment type="catalytic activity">
    <reaction evidence="12 14">
        <text>riboflavin + ATP = FMN + ADP + H(+)</text>
        <dbReference type="Rhea" id="RHEA:14357"/>
        <dbReference type="ChEBI" id="CHEBI:15378"/>
        <dbReference type="ChEBI" id="CHEBI:30616"/>
        <dbReference type="ChEBI" id="CHEBI:57986"/>
        <dbReference type="ChEBI" id="CHEBI:58210"/>
        <dbReference type="ChEBI" id="CHEBI:456216"/>
        <dbReference type="EC" id="2.7.1.26"/>
    </reaction>
</comment>
<dbReference type="UniPathway" id="UPA00276">
    <property type="reaction ID" value="UER00406"/>
</dbReference>
<name>A0A0M6WK00_9FIRM</name>
<dbReference type="Proteomes" id="UP000049472">
    <property type="component" value="Unassembled WGS sequence"/>
</dbReference>
<dbReference type="InterPro" id="IPR023468">
    <property type="entry name" value="Riboflavin_kinase"/>
</dbReference>
<dbReference type="Pfam" id="PF06574">
    <property type="entry name" value="FAD_syn"/>
    <property type="match status" value="1"/>
</dbReference>
<evidence type="ECO:0000256" key="2">
    <source>
        <dbReference type="ARBA" id="ARBA00005201"/>
    </source>
</evidence>
<organism evidence="16 18">
    <name type="scientific">Agathobacter rectalis</name>
    <dbReference type="NCBI Taxonomy" id="39491"/>
    <lineage>
        <taxon>Bacteria</taxon>
        <taxon>Bacillati</taxon>
        <taxon>Bacillota</taxon>
        <taxon>Clostridia</taxon>
        <taxon>Lachnospirales</taxon>
        <taxon>Lachnospiraceae</taxon>
        <taxon>Agathobacter</taxon>
    </lineage>
</organism>
<evidence type="ECO:0000256" key="1">
    <source>
        <dbReference type="ARBA" id="ARBA00004726"/>
    </source>
</evidence>
<dbReference type="GO" id="GO:0008531">
    <property type="term" value="F:riboflavin kinase activity"/>
    <property type="evidence" value="ECO:0007669"/>
    <property type="project" value="UniProtKB-UniRule"/>
</dbReference>
<reference evidence="17 19" key="3">
    <citation type="journal article" date="2019" name="Nat. Med.">
        <title>A library of human gut bacterial isolates paired with longitudinal multiomics data enables mechanistic microbiome research.</title>
        <authorList>
            <person name="Poyet M."/>
            <person name="Groussin M."/>
            <person name="Gibbons S.M."/>
            <person name="Avila-Pacheco J."/>
            <person name="Jiang X."/>
            <person name="Kearney S.M."/>
            <person name="Perrotta A.R."/>
            <person name="Berdy B."/>
            <person name="Zhao S."/>
            <person name="Lieberman T.D."/>
            <person name="Swanson P.K."/>
            <person name="Smith M."/>
            <person name="Roesemann S."/>
            <person name="Alexander J.E."/>
            <person name="Rich S.A."/>
            <person name="Livny J."/>
            <person name="Vlamakis H."/>
            <person name="Clish C."/>
            <person name="Bullock K."/>
            <person name="Deik A."/>
            <person name="Scott J."/>
            <person name="Pierce K.A."/>
            <person name="Xavier R.J."/>
            <person name="Alm E.J."/>
        </authorList>
    </citation>
    <scope>NUCLEOTIDE SEQUENCE [LARGE SCALE GENOMIC DNA]</scope>
    <source>
        <strain evidence="17 19">BIOML-A5</strain>
    </source>
</reference>
<evidence type="ECO:0000313" key="17">
    <source>
        <dbReference type="EMBL" id="MSD25663.1"/>
    </source>
</evidence>
<keyword evidence="8 14" id="KW-0418">Kinase</keyword>
<keyword evidence="7 14" id="KW-0547">Nucleotide-binding</keyword>
<dbReference type="SMART" id="SM00904">
    <property type="entry name" value="Flavokinase"/>
    <property type="match status" value="1"/>
</dbReference>
<dbReference type="InterPro" id="IPR002606">
    <property type="entry name" value="Riboflavin_kinase_bac"/>
</dbReference>
<evidence type="ECO:0000256" key="14">
    <source>
        <dbReference type="PIRNR" id="PIRNR004491"/>
    </source>
</evidence>
<protein>
    <recommendedName>
        <fullName evidence="14">Riboflavin biosynthesis protein</fullName>
    </recommendedName>
    <domain>
        <recommendedName>
            <fullName evidence="14">Riboflavin kinase</fullName>
            <ecNumber evidence="14">2.7.1.26</ecNumber>
        </recommendedName>
        <alternativeName>
            <fullName evidence="14">Flavokinase</fullName>
        </alternativeName>
    </domain>
    <domain>
        <recommendedName>
            <fullName evidence="14">FMN adenylyltransferase</fullName>
            <ecNumber evidence="14">2.7.7.2</ecNumber>
        </recommendedName>
        <alternativeName>
            <fullName evidence="14">FAD pyrophosphorylase</fullName>
        </alternativeName>
        <alternativeName>
            <fullName evidence="14">FAD synthase</fullName>
        </alternativeName>
    </domain>
</protein>
<dbReference type="PANTHER" id="PTHR22749:SF6">
    <property type="entry name" value="RIBOFLAVIN KINASE"/>
    <property type="match status" value="1"/>
</dbReference>
<reference evidence="16" key="1">
    <citation type="submission" date="2015-05" db="EMBL/GenBank/DDBJ databases">
        <authorList>
            <person name="Wang D.B."/>
            <person name="Wang M."/>
        </authorList>
    </citation>
    <scope>NUCLEOTIDE SEQUENCE [LARGE SCALE GENOMIC DNA]</scope>
    <source>
        <strain evidence="16">T1-815</strain>
    </source>
</reference>
<evidence type="ECO:0000256" key="3">
    <source>
        <dbReference type="ARBA" id="ARBA00022630"/>
    </source>
</evidence>
<evidence type="ECO:0000256" key="5">
    <source>
        <dbReference type="ARBA" id="ARBA00022679"/>
    </source>
</evidence>
<evidence type="ECO:0000259" key="15">
    <source>
        <dbReference type="SMART" id="SM00904"/>
    </source>
</evidence>
<dbReference type="NCBIfam" id="NF004162">
    <property type="entry name" value="PRK05627.1-5"/>
    <property type="match status" value="1"/>
</dbReference>
<evidence type="ECO:0000256" key="6">
    <source>
        <dbReference type="ARBA" id="ARBA00022695"/>
    </source>
</evidence>
<evidence type="ECO:0000256" key="11">
    <source>
        <dbReference type="ARBA" id="ARBA00023268"/>
    </source>
</evidence>
<keyword evidence="10 14" id="KW-0067">ATP-binding</keyword>
<keyword evidence="3 14" id="KW-0285">Flavoprotein</keyword>
<dbReference type="GO" id="GO:0005524">
    <property type="term" value="F:ATP binding"/>
    <property type="evidence" value="ECO:0007669"/>
    <property type="project" value="UniProtKB-UniRule"/>
</dbReference>
<evidence type="ECO:0000313" key="16">
    <source>
        <dbReference type="EMBL" id="CRL37254.1"/>
    </source>
</evidence>
<dbReference type="InterPro" id="IPR015864">
    <property type="entry name" value="FAD_synthase"/>
</dbReference>
<evidence type="ECO:0000256" key="8">
    <source>
        <dbReference type="ARBA" id="ARBA00022777"/>
    </source>
</evidence>
<dbReference type="EMBL" id="CVRQ01000018">
    <property type="protein sequence ID" value="CRL37254.1"/>
    <property type="molecule type" value="Genomic_DNA"/>
</dbReference>
<dbReference type="PANTHER" id="PTHR22749">
    <property type="entry name" value="RIBOFLAVIN KINASE/FMN ADENYLYLTRANSFERASE"/>
    <property type="match status" value="1"/>
</dbReference>
<dbReference type="InterPro" id="IPR015865">
    <property type="entry name" value="Riboflavin_kinase_bac/euk"/>
</dbReference>
<evidence type="ECO:0000256" key="4">
    <source>
        <dbReference type="ARBA" id="ARBA00022643"/>
    </source>
</evidence>
<keyword evidence="6 14" id="KW-0548">Nucleotidyltransferase</keyword>
<gene>
    <name evidence="17" type="ORF">GKE44_00410</name>
    <name evidence="16" type="ORF">T1815_15451</name>
</gene>
<sequence length="309" mass="35041">MEYISKTLDFHVKEPSVISFGKFDGLHRGHEFLMEKQIEQSNLHGYKRIIFTFDIPPKSEVLGVESKVIITNDEKEYVFEKSGIDYLIECPFVPQVMTMEADAFVRWIVKSLNVKCIIVGDDFRFGHNRAGDHRMLSAMAGELGYELIVVDKIKDGDRDISSTYIREEIAAGHIKKANELLGYPFFIKGRVVHGRALGRTIGIPTVNLSVPHDKLLPPKGVYMSRVLVRDNWYLGVTNIGCKPTIEGKNPIGAETYIIDFGQDVYGQDIMVELHKFVRPEMKFDSIEALKSQMSADINFTINYAGSHTF</sequence>
<comment type="similarity">
    <text evidence="14">Belongs to the ribF family.</text>
</comment>
<dbReference type="InterPro" id="IPR014729">
    <property type="entry name" value="Rossmann-like_a/b/a_fold"/>
</dbReference>
<dbReference type="EC" id="2.7.7.2" evidence="14"/>
<keyword evidence="5 14" id="KW-0808">Transferase</keyword>
<dbReference type="GO" id="GO:0003919">
    <property type="term" value="F:FMN adenylyltransferase activity"/>
    <property type="evidence" value="ECO:0007669"/>
    <property type="project" value="UniProtKB-UniRule"/>
</dbReference>
<dbReference type="EC" id="2.7.1.26" evidence="14"/>
<feature type="domain" description="Riboflavin kinase" evidence="15">
    <location>
        <begin position="180"/>
        <end position="305"/>
    </location>
</feature>
<accession>A0A0M6WK00</accession>
<evidence type="ECO:0000313" key="19">
    <source>
        <dbReference type="Proteomes" id="UP000465607"/>
    </source>
</evidence>
<evidence type="ECO:0000256" key="9">
    <source>
        <dbReference type="ARBA" id="ARBA00022827"/>
    </source>
</evidence>
<evidence type="ECO:0000256" key="12">
    <source>
        <dbReference type="ARBA" id="ARBA00047880"/>
    </source>
</evidence>
<dbReference type="GO" id="GO:0009231">
    <property type="term" value="P:riboflavin biosynthetic process"/>
    <property type="evidence" value="ECO:0007669"/>
    <property type="project" value="InterPro"/>
</dbReference>
<dbReference type="EMBL" id="WKQV01000001">
    <property type="protein sequence ID" value="MSD25663.1"/>
    <property type="molecule type" value="Genomic_DNA"/>
</dbReference>
<reference evidence="18" key="2">
    <citation type="submission" date="2015-05" db="EMBL/GenBank/DDBJ databases">
        <authorList>
            <consortium name="Pathogen Informatics"/>
        </authorList>
    </citation>
    <scope>NUCLEOTIDE SEQUENCE [LARGE SCALE GENOMIC DNA]</scope>
    <source>
        <strain evidence="18">T1-815</strain>
    </source>
</reference>
<keyword evidence="18" id="KW-1185">Reference proteome</keyword>